<accession>A0A6J1DND5</accession>
<dbReference type="RefSeq" id="XP_022155593.1">
    <property type="nucleotide sequence ID" value="XM_022299901.1"/>
</dbReference>
<protein>
    <submittedName>
        <fullName evidence="4">Uncharacterized protein LOC111022690</fullName>
    </submittedName>
</protein>
<sequence>MAASVDSPSSSHPNHNQGSSPLFSPASDKRFWSSLQGRVESLLEERNGISSNQDPTVQINTRKSERAKRLKEDSLLLLRGFDSVGYTLSQLSNNLDNALQGARDLVKAPTLMEIFHSNLKDSEVEEDDSIRKGNELVETKQATKRKFDDSHCSEELGDDLEKKNQPNPNDKLKKAKNLAVTMATKSASLARELISLKSNLCFMQERCAILEEENRRLRDGFSRGIRPEEDDLVRLQMEALLAEKSRLANENANLTRENQCLHQLVEYHQLTAQDLSVSYEEVIQGMCLDFSSPPPAIAEEDEEEEEEEECDSNDKEITRTPRADLCSFSSSLGELHQEE</sequence>
<feature type="coiled-coil region" evidence="1">
    <location>
        <begin position="237"/>
        <end position="264"/>
    </location>
</feature>
<evidence type="ECO:0000256" key="1">
    <source>
        <dbReference type="SAM" id="Coils"/>
    </source>
</evidence>
<reference evidence="4" key="1">
    <citation type="submission" date="2025-08" db="UniProtKB">
        <authorList>
            <consortium name="RefSeq"/>
        </authorList>
    </citation>
    <scope>IDENTIFICATION</scope>
    <source>
        <strain evidence="4">OHB3-1</strain>
    </source>
</reference>
<gene>
    <name evidence="4" type="primary">LOC111022690</name>
</gene>
<feature type="compositionally biased region" description="Basic and acidic residues" evidence="2">
    <location>
        <begin position="312"/>
        <end position="322"/>
    </location>
</feature>
<evidence type="ECO:0000256" key="2">
    <source>
        <dbReference type="SAM" id="MobiDB-lite"/>
    </source>
</evidence>
<dbReference type="OrthoDB" id="1924603at2759"/>
<feature type="region of interest" description="Disordered" evidence="2">
    <location>
        <begin position="44"/>
        <end position="65"/>
    </location>
</feature>
<keyword evidence="3" id="KW-1185">Reference proteome</keyword>
<dbReference type="Proteomes" id="UP000504603">
    <property type="component" value="Unplaced"/>
</dbReference>
<feature type="compositionally biased region" description="Polar residues" evidence="2">
    <location>
        <begin position="1"/>
        <end position="22"/>
    </location>
</feature>
<organism evidence="3 4">
    <name type="scientific">Momordica charantia</name>
    <name type="common">Bitter gourd</name>
    <name type="synonym">Balsam pear</name>
    <dbReference type="NCBI Taxonomy" id="3673"/>
    <lineage>
        <taxon>Eukaryota</taxon>
        <taxon>Viridiplantae</taxon>
        <taxon>Streptophyta</taxon>
        <taxon>Embryophyta</taxon>
        <taxon>Tracheophyta</taxon>
        <taxon>Spermatophyta</taxon>
        <taxon>Magnoliopsida</taxon>
        <taxon>eudicotyledons</taxon>
        <taxon>Gunneridae</taxon>
        <taxon>Pentapetalae</taxon>
        <taxon>rosids</taxon>
        <taxon>fabids</taxon>
        <taxon>Cucurbitales</taxon>
        <taxon>Cucurbitaceae</taxon>
        <taxon>Momordiceae</taxon>
        <taxon>Momordica</taxon>
    </lineage>
</organism>
<feature type="compositionally biased region" description="Acidic residues" evidence="2">
    <location>
        <begin position="298"/>
        <end position="311"/>
    </location>
</feature>
<name>A0A6J1DND5_MOMCH</name>
<feature type="compositionally biased region" description="Basic and acidic residues" evidence="2">
    <location>
        <begin position="145"/>
        <end position="164"/>
    </location>
</feature>
<evidence type="ECO:0000313" key="4">
    <source>
        <dbReference type="RefSeq" id="XP_022155593.1"/>
    </source>
</evidence>
<dbReference type="KEGG" id="mcha:111022690"/>
<feature type="region of interest" description="Disordered" evidence="2">
    <location>
        <begin position="1"/>
        <end position="25"/>
    </location>
</feature>
<feature type="region of interest" description="Disordered" evidence="2">
    <location>
        <begin position="290"/>
        <end position="323"/>
    </location>
</feature>
<dbReference type="GeneID" id="111022690"/>
<feature type="compositionally biased region" description="Polar residues" evidence="2">
    <location>
        <begin position="48"/>
        <end position="61"/>
    </location>
</feature>
<dbReference type="PANTHER" id="PTHR31016">
    <property type="entry name" value="OS04G0228100 PROTEIN"/>
    <property type="match status" value="1"/>
</dbReference>
<feature type="region of interest" description="Disordered" evidence="2">
    <location>
        <begin position="141"/>
        <end position="173"/>
    </location>
</feature>
<dbReference type="AlphaFoldDB" id="A0A6J1DND5"/>
<keyword evidence="1" id="KW-0175">Coiled coil</keyword>
<dbReference type="PANTHER" id="PTHR31016:SF2">
    <property type="entry name" value="OS04G0228100 PROTEIN"/>
    <property type="match status" value="1"/>
</dbReference>
<evidence type="ECO:0000313" key="3">
    <source>
        <dbReference type="Proteomes" id="UP000504603"/>
    </source>
</evidence>
<proteinExistence type="predicted"/>